<protein>
    <submittedName>
        <fullName evidence="2">Type IX secretion system PorP/SprF family membrane protein</fullName>
    </submittedName>
</protein>
<dbReference type="Pfam" id="PF11751">
    <property type="entry name" value="PorP_SprF"/>
    <property type="match status" value="1"/>
</dbReference>
<proteinExistence type="predicted"/>
<organism evidence="2 3">
    <name type="scientific">Marinoscillum furvescens DSM 4134</name>
    <dbReference type="NCBI Taxonomy" id="1122208"/>
    <lineage>
        <taxon>Bacteria</taxon>
        <taxon>Pseudomonadati</taxon>
        <taxon>Bacteroidota</taxon>
        <taxon>Cytophagia</taxon>
        <taxon>Cytophagales</taxon>
        <taxon>Reichenbachiellaceae</taxon>
        <taxon>Marinoscillum</taxon>
    </lineage>
</organism>
<keyword evidence="1" id="KW-0732">Signal</keyword>
<sequence length="342" mass="38324">MNKLIVFNLLIVMSLMSFAQDMHYSQYYANPLYLNPAFTGAIAHQRVAVNHRLQWPELPKAFANYSFSYDQNVPALNSGFGLLANVDRAGSASLQSASIAFNYSYTVEVQGAWVVKPALTFGYVSRSIDYTKLVFGDQIDFGVDGAPSQDPSIGQIDSNNFMDIGAGLLAYTKKAWFGVSGYHLNTPNHSIISGNTYLPMKWTVHAGLRFQMGNPAFKNVKKVSVSPSFIYKRQGDFDQLDVGASFHYSPVLFGLYYRGLPWEKNDANQLNHDAVVLLFGVKFDQFQFGYSFDSNISRLSTSTGGAHELSLVYHFQWPNNPQRVERSKRFLPCPAFIDGLYN</sequence>
<dbReference type="RefSeq" id="WP_115869638.1">
    <property type="nucleotide sequence ID" value="NZ_QREG01000021.1"/>
</dbReference>
<dbReference type="NCBIfam" id="TIGR03519">
    <property type="entry name" value="T9SS_PorP_fam"/>
    <property type="match status" value="1"/>
</dbReference>
<name>A0A3D9L0L3_MARFU</name>
<feature type="chain" id="PRO_5017674781" evidence="1">
    <location>
        <begin position="20"/>
        <end position="342"/>
    </location>
</feature>
<gene>
    <name evidence="2" type="ORF">C7460_12193</name>
</gene>
<dbReference type="OrthoDB" id="1186563at2"/>
<feature type="signal peptide" evidence="1">
    <location>
        <begin position="1"/>
        <end position="19"/>
    </location>
</feature>
<dbReference type="AlphaFoldDB" id="A0A3D9L0L3"/>
<dbReference type="InterPro" id="IPR019861">
    <property type="entry name" value="PorP/SprF_Bacteroidetes"/>
</dbReference>
<evidence type="ECO:0000313" key="3">
    <source>
        <dbReference type="Proteomes" id="UP000256779"/>
    </source>
</evidence>
<comment type="caution">
    <text evidence="2">The sequence shown here is derived from an EMBL/GenBank/DDBJ whole genome shotgun (WGS) entry which is preliminary data.</text>
</comment>
<keyword evidence="3" id="KW-1185">Reference proteome</keyword>
<evidence type="ECO:0000313" key="2">
    <source>
        <dbReference type="EMBL" id="RED94406.1"/>
    </source>
</evidence>
<dbReference type="EMBL" id="QREG01000021">
    <property type="protein sequence ID" value="RED94406.1"/>
    <property type="molecule type" value="Genomic_DNA"/>
</dbReference>
<reference evidence="2 3" key="1">
    <citation type="submission" date="2018-07" db="EMBL/GenBank/DDBJ databases">
        <title>Genomic Encyclopedia of Type Strains, Phase IV (KMG-IV): sequencing the most valuable type-strain genomes for metagenomic binning, comparative biology and taxonomic classification.</title>
        <authorList>
            <person name="Goeker M."/>
        </authorList>
    </citation>
    <scope>NUCLEOTIDE SEQUENCE [LARGE SCALE GENOMIC DNA]</scope>
    <source>
        <strain evidence="2 3">DSM 4134</strain>
    </source>
</reference>
<dbReference type="Proteomes" id="UP000256779">
    <property type="component" value="Unassembled WGS sequence"/>
</dbReference>
<accession>A0A3D9L0L3</accession>
<evidence type="ECO:0000256" key="1">
    <source>
        <dbReference type="SAM" id="SignalP"/>
    </source>
</evidence>